<dbReference type="EMBL" id="KZ364479">
    <property type="protein sequence ID" value="PIO57644.1"/>
    <property type="molecule type" value="Genomic_DNA"/>
</dbReference>
<dbReference type="OrthoDB" id="5826274at2759"/>
<organism evidence="1 2">
    <name type="scientific">Teladorsagia circumcincta</name>
    <name type="common">Brown stomach worm</name>
    <name type="synonym">Ostertagia circumcincta</name>
    <dbReference type="NCBI Taxonomy" id="45464"/>
    <lineage>
        <taxon>Eukaryota</taxon>
        <taxon>Metazoa</taxon>
        <taxon>Ecdysozoa</taxon>
        <taxon>Nematoda</taxon>
        <taxon>Chromadorea</taxon>
        <taxon>Rhabditida</taxon>
        <taxon>Rhabditina</taxon>
        <taxon>Rhabditomorpha</taxon>
        <taxon>Strongyloidea</taxon>
        <taxon>Trichostrongylidae</taxon>
        <taxon>Teladorsagia</taxon>
    </lineage>
</organism>
<reference evidence="1 2" key="1">
    <citation type="submission" date="2015-09" db="EMBL/GenBank/DDBJ databases">
        <title>Draft genome of the parasitic nematode Teladorsagia circumcincta isolate WARC Sus (inbred).</title>
        <authorList>
            <person name="Mitreva M."/>
        </authorList>
    </citation>
    <scope>NUCLEOTIDE SEQUENCE [LARGE SCALE GENOMIC DNA]</scope>
    <source>
        <strain evidence="1 2">S</strain>
    </source>
</reference>
<dbReference type="Proteomes" id="UP000230423">
    <property type="component" value="Unassembled WGS sequence"/>
</dbReference>
<evidence type="ECO:0000313" key="2">
    <source>
        <dbReference type="Proteomes" id="UP000230423"/>
    </source>
</evidence>
<protein>
    <submittedName>
        <fullName evidence="1">Uncharacterized protein</fullName>
    </submittedName>
</protein>
<proteinExistence type="predicted"/>
<name>A0A2G9TI32_TELCI</name>
<evidence type="ECO:0000313" key="1">
    <source>
        <dbReference type="EMBL" id="PIO57644.1"/>
    </source>
</evidence>
<sequence>MGSQVGGYEDYLYPNKEVPVPLPEDFYKAWLAGSDFRRGDFAEAVTSPHGTEAIVDQLIRENQDLIEKEALKQAAAAALNVNAAQYSNLIPLSFDQEEFIRQEEEERTKQREKLQNSLWSKK</sequence>
<accession>A0A2G9TI32</accession>
<gene>
    <name evidence="1" type="ORF">TELCIR_20937</name>
</gene>
<keyword evidence="2" id="KW-1185">Reference proteome</keyword>
<dbReference type="AlphaFoldDB" id="A0A2G9TI32"/>